<dbReference type="Proteomes" id="UP000233551">
    <property type="component" value="Unassembled WGS sequence"/>
</dbReference>
<dbReference type="EMBL" id="PGOL01000016">
    <property type="protein sequence ID" value="PKI79172.1"/>
    <property type="molecule type" value="Genomic_DNA"/>
</dbReference>
<gene>
    <name evidence="2" type="ORF">CRG98_000464</name>
</gene>
<organism evidence="2 3">
    <name type="scientific">Punica granatum</name>
    <name type="common">Pomegranate</name>
    <dbReference type="NCBI Taxonomy" id="22663"/>
    <lineage>
        <taxon>Eukaryota</taxon>
        <taxon>Viridiplantae</taxon>
        <taxon>Streptophyta</taxon>
        <taxon>Embryophyta</taxon>
        <taxon>Tracheophyta</taxon>
        <taxon>Spermatophyta</taxon>
        <taxon>Magnoliopsida</taxon>
        <taxon>eudicotyledons</taxon>
        <taxon>Gunneridae</taxon>
        <taxon>Pentapetalae</taxon>
        <taxon>rosids</taxon>
        <taxon>malvids</taxon>
        <taxon>Myrtales</taxon>
        <taxon>Lythraceae</taxon>
        <taxon>Punica</taxon>
    </lineage>
</organism>
<accession>A0A2I0LER7</accession>
<sequence length="80" mass="9174">MGGNQEIRGARLRKPYGMLKKDRDQMRIAAPYGQTPMAARRRMNGGGTVISREPRRRSVAGIQRRNRKGRRLIEGLQGRR</sequence>
<proteinExistence type="predicted"/>
<keyword evidence="3" id="KW-1185">Reference proteome</keyword>
<comment type="caution">
    <text evidence="2">The sequence shown here is derived from an EMBL/GenBank/DDBJ whole genome shotgun (WGS) entry which is preliminary data.</text>
</comment>
<evidence type="ECO:0000313" key="2">
    <source>
        <dbReference type="EMBL" id="PKI79172.1"/>
    </source>
</evidence>
<feature type="compositionally biased region" description="Basic residues" evidence="1">
    <location>
        <begin position="54"/>
        <end position="70"/>
    </location>
</feature>
<name>A0A2I0LER7_PUNGR</name>
<reference evidence="2 3" key="1">
    <citation type="submission" date="2017-11" db="EMBL/GenBank/DDBJ databases">
        <title>De-novo sequencing of pomegranate (Punica granatum L.) genome.</title>
        <authorList>
            <person name="Akparov Z."/>
            <person name="Amiraslanov A."/>
            <person name="Hajiyeva S."/>
            <person name="Abbasov M."/>
            <person name="Kaur K."/>
            <person name="Hamwieh A."/>
            <person name="Solovyev V."/>
            <person name="Salamov A."/>
            <person name="Braich B."/>
            <person name="Kosarev P."/>
            <person name="Mahmoud A."/>
            <person name="Hajiyev E."/>
            <person name="Babayeva S."/>
            <person name="Izzatullayeva V."/>
            <person name="Mammadov A."/>
            <person name="Mammadov A."/>
            <person name="Sharifova S."/>
            <person name="Ojaghi J."/>
            <person name="Eynullazada K."/>
            <person name="Bayramov B."/>
            <person name="Abdulazimova A."/>
            <person name="Shahmuradov I."/>
        </authorList>
    </citation>
    <scope>NUCLEOTIDE SEQUENCE [LARGE SCALE GENOMIC DNA]</scope>
    <source>
        <strain evidence="3">cv. AG2017</strain>
        <tissue evidence="2">Leaf</tissue>
    </source>
</reference>
<evidence type="ECO:0000256" key="1">
    <source>
        <dbReference type="SAM" id="MobiDB-lite"/>
    </source>
</evidence>
<protein>
    <submittedName>
        <fullName evidence="2">Uncharacterized protein</fullName>
    </submittedName>
</protein>
<dbReference type="AlphaFoldDB" id="A0A2I0LER7"/>
<feature type="region of interest" description="Disordered" evidence="1">
    <location>
        <begin position="45"/>
        <end position="80"/>
    </location>
</feature>
<evidence type="ECO:0000313" key="3">
    <source>
        <dbReference type="Proteomes" id="UP000233551"/>
    </source>
</evidence>